<evidence type="ECO:0000256" key="1">
    <source>
        <dbReference type="ARBA" id="ARBA00022801"/>
    </source>
</evidence>
<dbReference type="Proteomes" id="UP000003422">
    <property type="component" value="Unassembled WGS sequence"/>
</dbReference>
<dbReference type="GO" id="GO:0006152">
    <property type="term" value="P:purine nucleoside catabolic process"/>
    <property type="evidence" value="ECO:0007669"/>
    <property type="project" value="TreeGrafter"/>
</dbReference>
<dbReference type="InterPro" id="IPR036452">
    <property type="entry name" value="Ribo_hydro-like"/>
</dbReference>
<dbReference type="Pfam" id="PF01156">
    <property type="entry name" value="IU_nuc_hydro"/>
    <property type="match status" value="1"/>
</dbReference>
<comment type="caution">
    <text evidence="4">The sequence shown here is derived from an EMBL/GenBank/DDBJ whole genome shotgun (WGS) entry which is preliminary data.</text>
</comment>
<accession>G4D2Y0</accession>
<evidence type="ECO:0000313" key="4">
    <source>
        <dbReference type="EMBL" id="EGY80114.1"/>
    </source>
</evidence>
<reference evidence="4 5" key="1">
    <citation type="submission" date="2011-06" db="EMBL/GenBank/DDBJ databases">
        <authorList>
            <person name="Muzny D."/>
            <person name="Qin X."/>
            <person name="Deng J."/>
            <person name="Jiang H."/>
            <person name="Liu Y."/>
            <person name="Qu J."/>
            <person name="Song X.-Z."/>
            <person name="Zhang L."/>
            <person name="Thornton R."/>
            <person name="Coyle M."/>
            <person name="Francisco L."/>
            <person name="Jackson L."/>
            <person name="Javaid M."/>
            <person name="Korchina V."/>
            <person name="Kovar C."/>
            <person name="Mata R."/>
            <person name="Mathew T."/>
            <person name="Ngo R."/>
            <person name="Nguyen L."/>
            <person name="Nguyen N."/>
            <person name="Okwuonu G."/>
            <person name="Ongeri F."/>
            <person name="Pham C."/>
            <person name="Simmons D."/>
            <person name="Wilczek-Boney K."/>
            <person name="Hale W."/>
            <person name="Jakkamsetti A."/>
            <person name="Pham P."/>
            <person name="Ruth R."/>
            <person name="San Lucas F."/>
            <person name="Warren J."/>
            <person name="Zhang J."/>
            <person name="Zhao Z."/>
            <person name="Zhou C."/>
            <person name="Zhu D."/>
            <person name="Lee S."/>
            <person name="Bess C."/>
            <person name="Blankenburg K."/>
            <person name="Forbes L."/>
            <person name="Fu Q."/>
            <person name="Gubbala S."/>
            <person name="Hirani K."/>
            <person name="Jayaseelan J.C."/>
            <person name="Lara F."/>
            <person name="Munidasa M."/>
            <person name="Palculict T."/>
            <person name="Patil S."/>
            <person name="Pu L.-L."/>
            <person name="Saada N."/>
            <person name="Tang L."/>
            <person name="Weissenberger G."/>
            <person name="Zhu Y."/>
            <person name="Hemphill L."/>
            <person name="Shang Y."/>
            <person name="Youmans B."/>
            <person name="Ayvaz T."/>
            <person name="Ross M."/>
            <person name="Santibanez J."/>
            <person name="Aqrawi P."/>
            <person name="Gross S."/>
            <person name="Joshi V."/>
            <person name="Fowler G."/>
            <person name="Nazareth L."/>
            <person name="Reid J."/>
            <person name="Worley K."/>
            <person name="Petrosino J."/>
            <person name="Highlander S."/>
            <person name="Gibbs R."/>
        </authorList>
    </citation>
    <scope>NUCLEOTIDE SEQUENCE [LARGE SCALE GENOMIC DNA]</scope>
    <source>
        <strain evidence="4 5">ATCC 29427</strain>
    </source>
</reference>
<dbReference type="InterPro" id="IPR023186">
    <property type="entry name" value="IUNH"/>
</dbReference>
<keyword evidence="5" id="KW-1185">Reference proteome</keyword>
<keyword evidence="2" id="KW-0326">Glycosidase</keyword>
<dbReference type="HOGENOM" id="CLU_036838_5_0_9"/>
<dbReference type="STRING" id="997350.HMPREF9129_0760"/>
<dbReference type="eggNOG" id="COG1957">
    <property type="taxonomic scope" value="Bacteria"/>
</dbReference>
<dbReference type="GO" id="GO:0008477">
    <property type="term" value="F:purine nucleosidase activity"/>
    <property type="evidence" value="ECO:0007669"/>
    <property type="project" value="TreeGrafter"/>
</dbReference>
<dbReference type="InterPro" id="IPR001910">
    <property type="entry name" value="Inosine/uridine_hydrolase_dom"/>
</dbReference>
<dbReference type="EMBL" id="AGBB01000064">
    <property type="protein sequence ID" value="EGY80114.1"/>
    <property type="molecule type" value="Genomic_DNA"/>
</dbReference>
<dbReference type="PANTHER" id="PTHR12304:SF4">
    <property type="entry name" value="URIDINE NUCLEOSIDASE"/>
    <property type="match status" value="1"/>
</dbReference>
<organism evidence="4 5">
    <name type="scientific">Peptoniphilus indolicus ATCC 29427</name>
    <dbReference type="NCBI Taxonomy" id="997350"/>
    <lineage>
        <taxon>Bacteria</taxon>
        <taxon>Bacillati</taxon>
        <taxon>Bacillota</taxon>
        <taxon>Tissierellia</taxon>
        <taxon>Tissierellales</taxon>
        <taxon>Peptoniphilaceae</taxon>
        <taxon>Peptoniphilus</taxon>
    </lineage>
</organism>
<protein>
    <submittedName>
        <fullName evidence="4">Inosine-uridine preferring nucleoside hydrolase superfamily protein</fullName>
    </submittedName>
</protein>
<dbReference type="PATRIC" id="fig|997350.3.peg.735"/>
<dbReference type="AlphaFoldDB" id="G4D2Y0"/>
<evidence type="ECO:0000256" key="2">
    <source>
        <dbReference type="ARBA" id="ARBA00023295"/>
    </source>
</evidence>
<feature type="domain" description="Inosine/uridine-preferring nucleoside hydrolase" evidence="3">
    <location>
        <begin position="7"/>
        <end position="278"/>
    </location>
</feature>
<name>G4D2Y0_9FIRM</name>
<dbReference type="GO" id="GO:0005829">
    <property type="term" value="C:cytosol"/>
    <property type="evidence" value="ECO:0007669"/>
    <property type="project" value="TreeGrafter"/>
</dbReference>
<dbReference type="Gene3D" id="3.90.245.10">
    <property type="entry name" value="Ribonucleoside hydrolase-like"/>
    <property type="match status" value="1"/>
</dbReference>
<evidence type="ECO:0000259" key="3">
    <source>
        <dbReference type="Pfam" id="PF01156"/>
    </source>
</evidence>
<dbReference type="PANTHER" id="PTHR12304">
    <property type="entry name" value="INOSINE-URIDINE PREFERRING NUCLEOSIDE HYDROLASE"/>
    <property type="match status" value="1"/>
</dbReference>
<gene>
    <name evidence="4" type="ORF">HMPREF9129_0760</name>
</gene>
<proteinExistence type="predicted"/>
<evidence type="ECO:0000313" key="5">
    <source>
        <dbReference type="Proteomes" id="UP000003422"/>
    </source>
</evidence>
<dbReference type="SUPFAM" id="SSF53590">
    <property type="entry name" value="Nucleoside hydrolase"/>
    <property type="match status" value="1"/>
</dbReference>
<keyword evidence="1 4" id="KW-0378">Hydrolase</keyword>
<sequence length="303" mass="34599">MCVMKKVIFDCDNTMGIKNRDIDDGLALLYLINNLDVELKGVTCTYGNDRLDKVFTQTVKLIDDLSLEIPVFKGNGNYDMIDYVKCEFKTEETKNYLDNDAAKFIVEMVNRYPNEISILATGSLQNLYDAWQIDKSIVEKIKEVVVMGGITEPLYFNNKVMNELNFSVCSRAAECVINEFKNLSILTGNSCMEIEFTQSDLKEIENIGEFKNKFVFEKLCVWMDEFKEMYGYDSIVLWDVIAAIYLTDSDLFKDNTTYINSTLEDLNTGKLVLVDNSLGIKINIPSAKNSSQVNKKLIEVVFK</sequence>